<dbReference type="Gene3D" id="3.30.450.180">
    <property type="match status" value="1"/>
</dbReference>
<proteinExistence type="predicted"/>
<sequence length="279" mass="32003">MANNNYQTIGDFLRRKRESLAPETVGLPTPARSRTPGLRREDVADLAGLSTVWYSKIERGKANGISDITLAALSDALRLDASEKKYIKTLVTQQHYIPSEPCLEISPQTSRLLNQLDPMPAIVINDYFDILACNQSYTRMCGVDINALSKEERNYVYLMITHPEWQRFLQINDSNALDINLQRVAALLRTMSASRTDDYILKQRVERFQSISEAFGDFWNEKSVRYCNEAEFEFLHAELGLISFKKQIWWNFSDNTCGRLVVYHAQSEENYQSLAGILN</sequence>
<keyword evidence="3" id="KW-1185">Reference proteome</keyword>
<dbReference type="PANTHER" id="PTHR35010">
    <property type="entry name" value="BLL4672 PROTEIN-RELATED"/>
    <property type="match status" value="1"/>
</dbReference>
<dbReference type="Pfam" id="PF17765">
    <property type="entry name" value="MLTR_LBD"/>
    <property type="match status" value="1"/>
</dbReference>
<dbReference type="PROSITE" id="PS50943">
    <property type="entry name" value="HTH_CROC1"/>
    <property type="match status" value="1"/>
</dbReference>
<dbReference type="InterPro" id="IPR010982">
    <property type="entry name" value="Lambda_DNA-bd_dom_sf"/>
</dbReference>
<comment type="caution">
    <text evidence="2">The sequence shown here is derived from an EMBL/GenBank/DDBJ whole genome shotgun (WGS) entry which is preliminary data.</text>
</comment>
<dbReference type="Gene3D" id="1.10.260.40">
    <property type="entry name" value="lambda repressor-like DNA-binding domains"/>
    <property type="match status" value="1"/>
</dbReference>
<dbReference type="InterPro" id="IPR001387">
    <property type="entry name" value="Cro/C1-type_HTH"/>
</dbReference>
<reference evidence="2 3" key="1">
    <citation type="submission" date="2018-01" db="EMBL/GenBank/DDBJ databases">
        <title>Whole genome sequencing of Histamine producing bacteria.</title>
        <authorList>
            <person name="Butler K."/>
        </authorList>
    </citation>
    <scope>NUCLEOTIDE SEQUENCE [LARGE SCALE GENOMIC DNA]</scope>
    <source>
        <strain evidence="2 3">A6-1</strain>
    </source>
</reference>
<dbReference type="EMBL" id="PYOU01000006">
    <property type="protein sequence ID" value="PSX10907.1"/>
    <property type="molecule type" value="Genomic_DNA"/>
</dbReference>
<evidence type="ECO:0000259" key="1">
    <source>
        <dbReference type="PROSITE" id="PS50943"/>
    </source>
</evidence>
<dbReference type="PANTHER" id="PTHR35010:SF2">
    <property type="entry name" value="BLL4672 PROTEIN"/>
    <property type="match status" value="1"/>
</dbReference>
<dbReference type="CDD" id="cd00093">
    <property type="entry name" value="HTH_XRE"/>
    <property type="match status" value="1"/>
</dbReference>
<dbReference type="RefSeq" id="WP_045153524.1">
    <property type="nucleotide sequence ID" value="NZ_JZSW01000014.1"/>
</dbReference>
<name>A0ABX5H518_PHOAN</name>
<evidence type="ECO:0000313" key="2">
    <source>
        <dbReference type="EMBL" id="PSX10907.1"/>
    </source>
</evidence>
<dbReference type="SUPFAM" id="SSF47413">
    <property type="entry name" value="lambda repressor-like DNA-binding domains"/>
    <property type="match status" value="1"/>
</dbReference>
<organism evidence="2 3">
    <name type="scientific">Photobacterium angustum</name>
    <dbReference type="NCBI Taxonomy" id="661"/>
    <lineage>
        <taxon>Bacteria</taxon>
        <taxon>Pseudomonadati</taxon>
        <taxon>Pseudomonadota</taxon>
        <taxon>Gammaproteobacteria</taxon>
        <taxon>Vibrionales</taxon>
        <taxon>Vibrionaceae</taxon>
        <taxon>Photobacterium</taxon>
    </lineage>
</organism>
<accession>A0ABX5H518</accession>
<gene>
    <name evidence="2" type="ORF">C0W27_09760</name>
</gene>
<feature type="domain" description="HTH cro/C1-type" evidence="1">
    <location>
        <begin position="37"/>
        <end position="84"/>
    </location>
</feature>
<evidence type="ECO:0000313" key="3">
    <source>
        <dbReference type="Proteomes" id="UP000240989"/>
    </source>
</evidence>
<dbReference type="SMART" id="SM00530">
    <property type="entry name" value="HTH_XRE"/>
    <property type="match status" value="1"/>
</dbReference>
<dbReference type="InterPro" id="IPR041413">
    <property type="entry name" value="MLTR_LBD"/>
</dbReference>
<protein>
    <submittedName>
        <fullName evidence="2">XRE family transcriptional regulator</fullName>
    </submittedName>
</protein>
<dbReference type="Proteomes" id="UP000240989">
    <property type="component" value="Unassembled WGS sequence"/>
</dbReference>
<dbReference type="Pfam" id="PF13560">
    <property type="entry name" value="HTH_31"/>
    <property type="match status" value="1"/>
</dbReference>